<dbReference type="InterPro" id="IPR007577">
    <property type="entry name" value="GlycoTrfase_DXD_sugar-bd_CS"/>
</dbReference>
<protein>
    <submittedName>
        <fullName evidence="2">Glycosyl transferase</fullName>
    </submittedName>
</protein>
<dbReference type="KEGG" id="lpse:FGL85_04230"/>
<sequence length="246" mass="28950">MIPRIVHYAWFGSEKPDEVTDRIKRWKEILPNWKFIEWNESNWDVTAYKFSKTMYDTKNLGYVADPLRFDVLYRYGGLYLDTDMEVKKDLSVFLDEQVLLGFMYDNSILTSFIMGEKGNSFFRDAMSLYAELDYKDLIPSLYSQTSNPVVTKLMKKLYPEFKLNGKQQRINNSIKILPKDFFSYPSNNTEANYTEHLFMNSWGTANLGVRGWLKHVLKRYYPLLWAKISADRGVKSSINDGLPDER</sequence>
<reference evidence="2 3" key="1">
    <citation type="submission" date="2019-06" db="EMBL/GenBank/DDBJ databases">
        <title>Genome analyses of bacteria isolated from kimchi.</title>
        <authorList>
            <person name="Lee S."/>
            <person name="Ahn S."/>
            <person name="Roh S."/>
        </authorList>
    </citation>
    <scope>NUCLEOTIDE SEQUENCE [LARGE SCALE GENOMIC DNA]</scope>
    <source>
        <strain evidence="2 3">CBA3630</strain>
    </source>
</reference>
<keyword evidence="1 2" id="KW-0808">Transferase</keyword>
<organism evidence="2 3">
    <name type="scientific">Leuconostoc pseudomesenteroides</name>
    <dbReference type="NCBI Taxonomy" id="33968"/>
    <lineage>
        <taxon>Bacteria</taxon>
        <taxon>Bacillati</taxon>
        <taxon>Bacillota</taxon>
        <taxon>Bacilli</taxon>
        <taxon>Lactobacillales</taxon>
        <taxon>Lactobacillaceae</taxon>
        <taxon>Leuconostoc</taxon>
    </lineage>
</organism>
<dbReference type="AlphaFoldDB" id="A0A5B8T3T2"/>
<proteinExistence type="predicted"/>
<dbReference type="GO" id="GO:0000030">
    <property type="term" value="F:mannosyltransferase activity"/>
    <property type="evidence" value="ECO:0007669"/>
    <property type="project" value="TreeGrafter"/>
</dbReference>
<dbReference type="PANTHER" id="PTHR32385">
    <property type="entry name" value="MANNOSYL PHOSPHORYLINOSITOL CERAMIDE SYNTHASE"/>
    <property type="match status" value="1"/>
</dbReference>
<dbReference type="SUPFAM" id="SSF53448">
    <property type="entry name" value="Nucleotide-diphospho-sugar transferases"/>
    <property type="match status" value="1"/>
</dbReference>
<dbReference type="Gene3D" id="3.90.550.20">
    <property type="match status" value="1"/>
</dbReference>
<dbReference type="EMBL" id="CP042383">
    <property type="protein sequence ID" value="QEA43044.1"/>
    <property type="molecule type" value="Genomic_DNA"/>
</dbReference>
<gene>
    <name evidence="2" type="ORF">FGL85_04230</name>
</gene>
<dbReference type="PANTHER" id="PTHR32385:SF15">
    <property type="entry name" value="INOSITOL PHOSPHOCERAMIDE MANNOSYLTRANSFERASE 1"/>
    <property type="match status" value="1"/>
</dbReference>
<name>A0A5B8T3T2_LEUPS</name>
<dbReference type="InterPro" id="IPR029044">
    <property type="entry name" value="Nucleotide-diphossugar_trans"/>
</dbReference>
<evidence type="ECO:0000313" key="3">
    <source>
        <dbReference type="Proteomes" id="UP000321296"/>
    </source>
</evidence>
<accession>A0A5B8T3T2</accession>
<dbReference type="InterPro" id="IPR051706">
    <property type="entry name" value="Glycosyltransferase_domain"/>
</dbReference>
<evidence type="ECO:0000313" key="2">
    <source>
        <dbReference type="EMBL" id="QEA43044.1"/>
    </source>
</evidence>
<dbReference type="GO" id="GO:0051999">
    <property type="term" value="P:mannosyl-inositol phosphorylceramide biosynthetic process"/>
    <property type="evidence" value="ECO:0007669"/>
    <property type="project" value="TreeGrafter"/>
</dbReference>
<dbReference type="GO" id="GO:0016020">
    <property type="term" value="C:membrane"/>
    <property type="evidence" value="ECO:0007669"/>
    <property type="project" value="GOC"/>
</dbReference>
<evidence type="ECO:0000256" key="1">
    <source>
        <dbReference type="ARBA" id="ARBA00022679"/>
    </source>
</evidence>
<dbReference type="Pfam" id="PF04488">
    <property type="entry name" value="Gly_transf_sug"/>
    <property type="match status" value="1"/>
</dbReference>
<dbReference type="Proteomes" id="UP000321296">
    <property type="component" value="Chromosome"/>
</dbReference>